<sequence length="166" mass="18861">MNQQTALLYGRKYAGSASHRAECRELPVKIIRVREAFMALFRGAFQEVELTDPQWRVLRVLSTVDEIDTAALAERAILLGPSLTRILRDLDQRGLVTRRSSRLDARRSLHSITPEGLRIIDEIIPRFDPFYQSLARRMDQGDVAQLGALLDMLLDNLDAAIKDSEE</sequence>
<dbReference type="Pfam" id="PF12802">
    <property type="entry name" value="MarR_2"/>
    <property type="match status" value="1"/>
</dbReference>
<dbReference type="PANTHER" id="PTHR42756">
    <property type="entry name" value="TRANSCRIPTIONAL REGULATOR, MARR"/>
    <property type="match status" value="1"/>
</dbReference>
<comment type="caution">
    <text evidence="5">The sequence shown here is derived from an EMBL/GenBank/DDBJ whole genome shotgun (WGS) entry which is preliminary data.</text>
</comment>
<dbReference type="SUPFAM" id="SSF46785">
    <property type="entry name" value="Winged helix' DNA-binding domain"/>
    <property type="match status" value="1"/>
</dbReference>
<dbReference type="SMART" id="SM00347">
    <property type="entry name" value="HTH_MARR"/>
    <property type="match status" value="1"/>
</dbReference>
<dbReference type="InterPro" id="IPR036390">
    <property type="entry name" value="WH_DNA-bd_sf"/>
</dbReference>
<keyword evidence="2" id="KW-0238">DNA-binding</keyword>
<proteinExistence type="predicted"/>
<evidence type="ECO:0000313" key="5">
    <source>
        <dbReference type="EMBL" id="MBY8822356.1"/>
    </source>
</evidence>
<feature type="domain" description="HTH marR-type" evidence="4">
    <location>
        <begin position="23"/>
        <end position="155"/>
    </location>
</feature>
<dbReference type="InterPro" id="IPR036388">
    <property type="entry name" value="WH-like_DNA-bd_sf"/>
</dbReference>
<protein>
    <submittedName>
        <fullName evidence="5">MarR family transcriptional regulator</fullName>
    </submittedName>
</protein>
<dbReference type="PROSITE" id="PS50995">
    <property type="entry name" value="HTH_MARR_2"/>
    <property type="match status" value="1"/>
</dbReference>
<evidence type="ECO:0000259" key="4">
    <source>
        <dbReference type="PROSITE" id="PS50995"/>
    </source>
</evidence>
<organism evidence="5 6">
    <name type="scientific">Sphingomonas colocasiae</name>
    <dbReference type="NCBI Taxonomy" id="1848973"/>
    <lineage>
        <taxon>Bacteria</taxon>
        <taxon>Pseudomonadati</taxon>
        <taxon>Pseudomonadota</taxon>
        <taxon>Alphaproteobacteria</taxon>
        <taxon>Sphingomonadales</taxon>
        <taxon>Sphingomonadaceae</taxon>
        <taxon>Sphingomonas</taxon>
    </lineage>
</organism>
<dbReference type="Proteomes" id="UP000706039">
    <property type="component" value="Unassembled WGS sequence"/>
</dbReference>
<dbReference type="RefSeq" id="WP_222989445.1">
    <property type="nucleotide sequence ID" value="NZ_JAINVV010000004.1"/>
</dbReference>
<reference evidence="5 6" key="1">
    <citation type="submission" date="2021-08" db="EMBL/GenBank/DDBJ databases">
        <authorList>
            <person name="Tuo L."/>
        </authorList>
    </citation>
    <scope>NUCLEOTIDE SEQUENCE [LARGE SCALE GENOMIC DNA]</scope>
    <source>
        <strain evidence="5 6">JCM 31229</strain>
    </source>
</reference>
<dbReference type="InterPro" id="IPR000835">
    <property type="entry name" value="HTH_MarR-typ"/>
</dbReference>
<keyword evidence="1" id="KW-0805">Transcription regulation</keyword>
<keyword evidence="6" id="KW-1185">Reference proteome</keyword>
<dbReference type="EMBL" id="JAINVV010000004">
    <property type="protein sequence ID" value="MBY8822356.1"/>
    <property type="molecule type" value="Genomic_DNA"/>
</dbReference>
<dbReference type="Gene3D" id="1.10.10.10">
    <property type="entry name" value="Winged helix-like DNA-binding domain superfamily/Winged helix DNA-binding domain"/>
    <property type="match status" value="1"/>
</dbReference>
<dbReference type="PANTHER" id="PTHR42756:SF1">
    <property type="entry name" value="TRANSCRIPTIONAL REPRESSOR OF EMRAB OPERON"/>
    <property type="match status" value="1"/>
</dbReference>
<name>A0ABS7PM08_9SPHN</name>
<gene>
    <name evidence="5" type="ORF">K7G82_08640</name>
</gene>
<evidence type="ECO:0000256" key="3">
    <source>
        <dbReference type="ARBA" id="ARBA00023163"/>
    </source>
</evidence>
<accession>A0ABS7PM08</accession>
<evidence type="ECO:0000256" key="1">
    <source>
        <dbReference type="ARBA" id="ARBA00023015"/>
    </source>
</evidence>
<evidence type="ECO:0000256" key="2">
    <source>
        <dbReference type="ARBA" id="ARBA00023125"/>
    </source>
</evidence>
<evidence type="ECO:0000313" key="6">
    <source>
        <dbReference type="Proteomes" id="UP000706039"/>
    </source>
</evidence>
<keyword evidence="3" id="KW-0804">Transcription</keyword>